<dbReference type="PROSITE" id="PS51161">
    <property type="entry name" value="ATP_CONE"/>
    <property type="match status" value="1"/>
</dbReference>
<proteinExistence type="inferred from homology"/>
<evidence type="ECO:0000313" key="11">
    <source>
        <dbReference type="Proteomes" id="UP000176877"/>
    </source>
</evidence>
<dbReference type="InterPro" id="IPR055173">
    <property type="entry name" value="NrdR-like_N"/>
</dbReference>
<feature type="compositionally biased region" description="Low complexity" evidence="8">
    <location>
        <begin position="156"/>
        <end position="171"/>
    </location>
</feature>
<dbReference type="EMBL" id="MFFT01000035">
    <property type="protein sequence ID" value="OGF22850.1"/>
    <property type="molecule type" value="Genomic_DNA"/>
</dbReference>
<reference evidence="10 11" key="1">
    <citation type="journal article" date="2016" name="Nat. Commun.">
        <title>Thousands of microbial genomes shed light on interconnected biogeochemical processes in an aquifer system.</title>
        <authorList>
            <person name="Anantharaman K."/>
            <person name="Brown C.T."/>
            <person name="Hug L.A."/>
            <person name="Sharon I."/>
            <person name="Castelle C.J."/>
            <person name="Probst A.J."/>
            <person name="Thomas B.C."/>
            <person name="Singh A."/>
            <person name="Wilkins M.J."/>
            <person name="Karaoz U."/>
            <person name="Brodie E.L."/>
            <person name="Williams K.H."/>
            <person name="Hubbard S.S."/>
            <person name="Banfield J.F."/>
        </authorList>
    </citation>
    <scope>NUCLEOTIDE SEQUENCE [LARGE SCALE GENOMIC DNA]</scope>
</reference>
<organism evidence="10 11">
    <name type="scientific">Candidatus Falkowbacteria bacterium RIFCSPHIGHO2_02_FULL_42_9</name>
    <dbReference type="NCBI Taxonomy" id="1797986"/>
    <lineage>
        <taxon>Bacteria</taxon>
        <taxon>Candidatus Falkowiibacteriota</taxon>
    </lineage>
</organism>
<keyword evidence="7" id="KW-0862">Zinc</keyword>
<dbReference type="Pfam" id="PF22811">
    <property type="entry name" value="Zn_ribbon_NrdR"/>
    <property type="match status" value="1"/>
</dbReference>
<dbReference type="GO" id="GO:0045892">
    <property type="term" value="P:negative regulation of DNA-templated transcription"/>
    <property type="evidence" value="ECO:0007669"/>
    <property type="project" value="UniProtKB-UniRule"/>
</dbReference>
<comment type="caution">
    <text evidence="10">The sequence shown here is derived from an EMBL/GenBank/DDBJ whole genome shotgun (WGS) entry which is preliminary data.</text>
</comment>
<keyword evidence="4 7" id="KW-0805">Transcription regulation</keyword>
<accession>A0A1F5S812</accession>
<keyword evidence="7" id="KW-0863">Zinc-finger</keyword>
<sequence>MRCPVCYYEDSKVTDSRVALDGLSIRRRRECLKCGFRFSTYEEVEILDLMVVKRDGRKESYSREKIVKGLKRALEKRPVTDDNFKKLINLIERDLQILRKNEVTSAQVGQIAMKNLKRFDQVAYIRFASVYESFKDAHEFRRELNKLLKTRRQESKSAQGGSASGQKAKKQ</sequence>
<comment type="similarity">
    <text evidence="7">Belongs to the NrdR family.</text>
</comment>
<evidence type="ECO:0000256" key="7">
    <source>
        <dbReference type="HAMAP-Rule" id="MF_00440"/>
    </source>
</evidence>
<name>A0A1F5S812_9BACT</name>
<protein>
    <recommendedName>
        <fullName evidence="7">Transcriptional repressor NrdR</fullName>
    </recommendedName>
</protein>
<keyword evidence="3 7" id="KW-0067">ATP-binding</keyword>
<feature type="zinc finger region" evidence="7">
    <location>
        <begin position="3"/>
        <end position="34"/>
    </location>
</feature>
<evidence type="ECO:0000256" key="8">
    <source>
        <dbReference type="SAM" id="MobiDB-lite"/>
    </source>
</evidence>
<evidence type="ECO:0000256" key="2">
    <source>
        <dbReference type="ARBA" id="ARBA00022741"/>
    </source>
</evidence>
<evidence type="ECO:0000256" key="6">
    <source>
        <dbReference type="ARBA" id="ARBA00023163"/>
    </source>
</evidence>
<keyword evidence="5 7" id="KW-0238">DNA-binding</keyword>
<dbReference type="GO" id="GO:0003677">
    <property type="term" value="F:DNA binding"/>
    <property type="evidence" value="ECO:0007669"/>
    <property type="project" value="UniProtKB-KW"/>
</dbReference>
<dbReference type="Pfam" id="PF03477">
    <property type="entry name" value="ATP-cone"/>
    <property type="match status" value="1"/>
</dbReference>
<dbReference type="GO" id="GO:0005524">
    <property type="term" value="F:ATP binding"/>
    <property type="evidence" value="ECO:0007669"/>
    <property type="project" value="UniProtKB-UniRule"/>
</dbReference>
<dbReference type="GO" id="GO:0008270">
    <property type="term" value="F:zinc ion binding"/>
    <property type="evidence" value="ECO:0007669"/>
    <property type="project" value="UniProtKB-UniRule"/>
</dbReference>
<dbReference type="AlphaFoldDB" id="A0A1F5S812"/>
<feature type="region of interest" description="Disordered" evidence="8">
    <location>
        <begin position="151"/>
        <end position="171"/>
    </location>
</feature>
<keyword evidence="1 7" id="KW-0678">Repressor</keyword>
<dbReference type="PANTHER" id="PTHR30455:SF2">
    <property type="entry name" value="TRANSCRIPTIONAL REPRESSOR NRDR"/>
    <property type="match status" value="1"/>
</dbReference>
<evidence type="ECO:0000256" key="1">
    <source>
        <dbReference type="ARBA" id="ARBA00022491"/>
    </source>
</evidence>
<evidence type="ECO:0000256" key="5">
    <source>
        <dbReference type="ARBA" id="ARBA00023125"/>
    </source>
</evidence>
<comment type="cofactor">
    <cofactor evidence="7">
        <name>Zn(2+)</name>
        <dbReference type="ChEBI" id="CHEBI:29105"/>
    </cofactor>
    <text evidence="7">Binds 1 zinc ion.</text>
</comment>
<keyword evidence="6 7" id="KW-0804">Transcription</keyword>
<keyword evidence="2 7" id="KW-0547">Nucleotide-binding</keyword>
<evidence type="ECO:0000313" key="10">
    <source>
        <dbReference type="EMBL" id="OGF22850.1"/>
    </source>
</evidence>
<evidence type="ECO:0000259" key="9">
    <source>
        <dbReference type="PROSITE" id="PS51161"/>
    </source>
</evidence>
<gene>
    <name evidence="7" type="primary">nrdR</name>
    <name evidence="10" type="ORF">A3D45_02885</name>
</gene>
<dbReference type="InterPro" id="IPR005144">
    <property type="entry name" value="ATP-cone_dom"/>
</dbReference>
<dbReference type="InterPro" id="IPR003796">
    <property type="entry name" value="RNR_NrdR-like"/>
</dbReference>
<evidence type="ECO:0000256" key="4">
    <source>
        <dbReference type="ARBA" id="ARBA00023015"/>
    </source>
</evidence>
<dbReference type="PANTHER" id="PTHR30455">
    <property type="entry name" value="TRANSCRIPTIONAL REPRESSOR NRDR"/>
    <property type="match status" value="1"/>
</dbReference>
<keyword evidence="7" id="KW-0479">Metal-binding</keyword>
<dbReference type="HAMAP" id="MF_00440">
    <property type="entry name" value="NrdR"/>
    <property type="match status" value="1"/>
</dbReference>
<evidence type="ECO:0000256" key="3">
    <source>
        <dbReference type="ARBA" id="ARBA00022840"/>
    </source>
</evidence>
<dbReference type="NCBIfam" id="TIGR00244">
    <property type="entry name" value="transcriptional regulator NrdR"/>
    <property type="match status" value="1"/>
</dbReference>
<feature type="domain" description="ATP-cone" evidence="9">
    <location>
        <begin position="49"/>
        <end position="139"/>
    </location>
</feature>
<dbReference type="Proteomes" id="UP000176877">
    <property type="component" value="Unassembled WGS sequence"/>
</dbReference>
<comment type="function">
    <text evidence="7">Negatively regulates transcription of bacterial ribonucleotide reductase nrd genes and operons by binding to NrdR-boxes.</text>
</comment>